<name>A0A382U6M6_9ZZZZ</name>
<protein>
    <submittedName>
        <fullName evidence="2">Uncharacterized protein</fullName>
    </submittedName>
</protein>
<sequence length="95" mass="11115">MDPVSSWFDEDKEIIHSAVPSTKRERKSIKKPRMDSEAQKIIQRYFRTHETGIYVHLDLIKRKAQKRKKKKNSQESEFAPPIAAPVAKVTRQDLP</sequence>
<organism evidence="2">
    <name type="scientific">marine metagenome</name>
    <dbReference type="NCBI Taxonomy" id="408172"/>
    <lineage>
        <taxon>unclassified sequences</taxon>
        <taxon>metagenomes</taxon>
        <taxon>ecological metagenomes</taxon>
    </lineage>
</organism>
<dbReference type="AlphaFoldDB" id="A0A382U6M6"/>
<proteinExistence type="predicted"/>
<dbReference type="EMBL" id="UINC01141926">
    <property type="protein sequence ID" value="SVD29959.1"/>
    <property type="molecule type" value="Genomic_DNA"/>
</dbReference>
<gene>
    <name evidence="2" type="ORF">METZ01_LOCUS382813</name>
</gene>
<evidence type="ECO:0000313" key="2">
    <source>
        <dbReference type="EMBL" id="SVD29959.1"/>
    </source>
</evidence>
<feature type="region of interest" description="Disordered" evidence="1">
    <location>
        <begin position="64"/>
        <end position="95"/>
    </location>
</feature>
<evidence type="ECO:0000256" key="1">
    <source>
        <dbReference type="SAM" id="MobiDB-lite"/>
    </source>
</evidence>
<accession>A0A382U6M6</accession>
<reference evidence="2" key="1">
    <citation type="submission" date="2018-05" db="EMBL/GenBank/DDBJ databases">
        <authorList>
            <person name="Lanie J.A."/>
            <person name="Ng W.-L."/>
            <person name="Kazmierczak K.M."/>
            <person name="Andrzejewski T.M."/>
            <person name="Davidsen T.M."/>
            <person name="Wayne K.J."/>
            <person name="Tettelin H."/>
            <person name="Glass J.I."/>
            <person name="Rusch D."/>
            <person name="Podicherti R."/>
            <person name="Tsui H.-C.T."/>
            <person name="Winkler M.E."/>
        </authorList>
    </citation>
    <scope>NUCLEOTIDE SEQUENCE</scope>
</reference>